<reference evidence="8" key="1">
    <citation type="submission" date="2020-11" db="EMBL/GenBank/DDBJ databases">
        <authorList>
            <person name="Tran Van P."/>
        </authorList>
    </citation>
    <scope>NUCLEOTIDE SEQUENCE</scope>
</reference>
<keyword evidence="3 7" id="KW-0812">Transmembrane</keyword>
<comment type="subcellular location">
    <subcellularLocation>
        <location evidence="1">Membrane</location>
    </subcellularLocation>
</comment>
<evidence type="ECO:0000256" key="6">
    <source>
        <dbReference type="SAM" id="MobiDB-lite"/>
    </source>
</evidence>
<evidence type="ECO:0000256" key="4">
    <source>
        <dbReference type="ARBA" id="ARBA00022989"/>
    </source>
</evidence>
<dbReference type="Proteomes" id="UP000677054">
    <property type="component" value="Unassembled WGS sequence"/>
</dbReference>
<sequence>MVPPVIAPENLASLVVEWFQEKKFLIGFIIGQVLISNYYFANVTKQKVYAVHLCPMAPEGDNEDEGEKKKNTCLKLADVKDKLFSINAKQVLRCMPGGFSILGIFWSSEGDFWNKKGNAPELGKLRSLLSVISKLEKHQPWSSDVVHPFPELLLNIDKTSTRFSCRTLDLTTMVSSPHPVEWKFHHTPTRWQVVESKVTVDWKFHTGHLMEPSALMKSFTVGMEPFMESIAKAICLFNGELRDEDEILNTDTGKRLSRRRGSDEILSPINVDFLIKPAFLEKHGEVCGEEQQNVPCGMGFWMKVQGTLCARAYLHSKATISEALEYLKRDVILTLAHRWQMHCDSLLEDMDGTEEDMVLHEPPRRIFVPISEGSQICFCDYIYPEETGGEVCSSLSELLGIPLNEDSIDMDSEVPPSQVEEGAMTSSDGEETASEANSVHVMATTETKGNSVFILGSVLACLFALAAAFFVSQQASHNGELTSQ</sequence>
<feature type="region of interest" description="Disordered" evidence="6">
    <location>
        <begin position="412"/>
        <end position="437"/>
    </location>
</feature>
<keyword evidence="4 7" id="KW-1133">Transmembrane helix</keyword>
<dbReference type="InterPro" id="IPR029454">
    <property type="entry name" value="ODR-4-like"/>
</dbReference>
<evidence type="ECO:0000313" key="9">
    <source>
        <dbReference type="Proteomes" id="UP000677054"/>
    </source>
</evidence>
<dbReference type="OrthoDB" id="21458at2759"/>
<dbReference type="AlphaFoldDB" id="A0A7R8ZZJ8"/>
<evidence type="ECO:0000256" key="1">
    <source>
        <dbReference type="ARBA" id="ARBA00004370"/>
    </source>
</evidence>
<dbReference type="GO" id="GO:0016020">
    <property type="term" value="C:membrane"/>
    <property type="evidence" value="ECO:0007669"/>
    <property type="project" value="UniProtKB-SubCell"/>
</dbReference>
<dbReference type="PANTHER" id="PTHR33966">
    <property type="entry name" value="PROTEIN ODR-4 HOMOLOG"/>
    <property type="match status" value="1"/>
</dbReference>
<keyword evidence="5 7" id="KW-0472">Membrane</keyword>
<evidence type="ECO:0000256" key="7">
    <source>
        <dbReference type="SAM" id="Phobius"/>
    </source>
</evidence>
<dbReference type="GO" id="GO:0012505">
    <property type="term" value="C:endomembrane system"/>
    <property type="evidence" value="ECO:0007669"/>
    <property type="project" value="TreeGrafter"/>
</dbReference>
<dbReference type="EMBL" id="CAJPEV010000313">
    <property type="protein sequence ID" value="CAG0883835.1"/>
    <property type="molecule type" value="Genomic_DNA"/>
</dbReference>
<dbReference type="Pfam" id="PF14778">
    <property type="entry name" value="ODR4-like"/>
    <property type="match status" value="1"/>
</dbReference>
<proteinExistence type="inferred from homology"/>
<organism evidence="8">
    <name type="scientific">Darwinula stevensoni</name>
    <dbReference type="NCBI Taxonomy" id="69355"/>
    <lineage>
        <taxon>Eukaryota</taxon>
        <taxon>Metazoa</taxon>
        <taxon>Ecdysozoa</taxon>
        <taxon>Arthropoda</taxon>
        <taxon>Crustacea</taxon>
        <taxon>Oligostraca</taxon>
        <taxon>Ostracoda</taxon>
        <taxon>Podocopa</taxon>
        <taxon>Podocopida</taxon>
        <taxon>Darwinulocopina</taxon>
        <taxon>Darwinuloidea</taxon>
        <taxon>Darwinulidae</taxon>
        <taxon>Darwinula</taxon>
    </lineage>
</organism>
<evidence type="ECO:0000256" key="3">
    <source>
        <dbReference type="ARBA" id="ARBA00022692"/>
    </source>
</evidence>
<dbReference type="PANTHER" id="PTHR33966:SF1">
    <property type="entry name" value="PROTEIN ODR-4 HOMOLOG"/>
    <property type="match status" value="1"/>
</dbReference>
<protein>
    <submittedName>
        <fullName evidence="8">Uncharacterized protein</fullName>
    </submittedName>
</protein>
<evidence type="ECO:0000256" key="5">
    <source>
        <dbReference type="ARBA" id="ARBA00023136"/>
    </source>
</evidence>
<feature type="transmembrane region" description="Helical" evidence="7">
    <location>
        <begin position="452"/>
        <end position="471"/>
    </location>
</feature>
<evidence type="ECO:0000313" key="8">
    <source>
        <dbReference type="EMBL" id="CAD7242755.1"/>
    </source>
</evidence>
<dbReference type="GO" id="GO:0008104">
    <property type="term" value="P:intracellular protein localization"/>
    <property type="evidence" value="ECO:0007669"/>
    <property type="project" value="TreeGrafter"/>
</dbReference>
<gene>
    <name evidence="8" type="ORF">DSTB1V02_LOCUS2704</name>
</gene>
<keyword evidence="9" id="KW-1185">Reference proteome</keyword>
<name>A0A7R8ZZJ8_9CRUS</name>
<dbReference type="EMBL" id="LR899830">
    <property type="protein sequence ID" value="CAD7242755.1"/>
    <property type="molecule type" value="Genomic_DNA"/>
</dbReference>
<accession>A0A7R8ZZJ8</accession>
<evidence type="ECO:0000256" key="2">
    <source>
        <dbReference type="ARBA" id="ARBA00010131"/>
    </source>
</evidence>
<feature type="transmembrane region" description="Helical" evidence="7">
    <location>
        <begin position="24"/>
        <end position="41"/>
    </location>
</feature>
<comment type="similarity">
    <text evidence="2">Belongs to the ODR-4 family.</text>
</comment>